<protein>
    <recommendedName>
        <fullName evidence="2 13">Peroxidase</fullName>
        <ecNumber evidence="2 13">1.11.1.7</ecNumber>
    </recommendedName>
</protein>
<evidence type="ECO:0000256" key="2">
    <source>
        <dbReference type="ARBA" id="ARBA00012313"/>
    </source>
</evidence>
<dbReference type="Pfam" id="PF00141">
    <property type="entry name" value="peroxidase"/>
    <property type="match status" value="1"/>
</dbReference>
<gene>
    <name evidence="15" type="primary">PER48_1</name>
    <name evidence="15" type="ORF">CK203_027442</name>
</gene>
<evidence type="ECO:0000256" key="10">
    <source>
        <dbReference type="PIRSR" id="PIRSR600823-3"/>
    </source>
</evidence>
<dbReference type="InterPro" id="IPR000823">
    <property type="entry name" value="Peroxidase_pln"/>
</dbReference>
<dbReference type="PANTHER" id="PTHR31235">
    <property type="entry name" value="PEROXIDASE 25-RELATED"/>
    <property type="match status" value="1"/>
</dbReference>
<feature type="binding site" evidence="10">
    <location>
        <position position="98"/>
    </location>
    <ligand>
        <name>Ca(2+)</name>
        <dbReference type="ChEBI" id="CHEBI:29108"/>
        <label>1</label>
    </ligand>
</feature>
<feature type="binding site" evidence="10">
    <location>
        <position position="96"/>
    </location>
    <ligand>
        <name>Ca(2+)</name>
        <dbReference type="ChEBI" id="CHEBI:29108"/>
        <label>1</label>
    </ligand>
</feature>
<evidence type="ECO:0000256" key="4">
    <source>
        <dbReference type="ARBA" id="ARBA00022617"/>
    </source>
</evidence>
<feature type="binding site" evidence="10">
    <location>
        <position position="113"/>
    </location>
    <ligand>
        <name>Ca(2+)</name>
        <dbReference type="ChEBI" id="CHEBI:29108"/>
        <label>1</label>
    </ligand>
</feature>
<evidence type="ECO:0000256" key="1">
    <source>
        <dbReference type="ARBA" id="ARBA00000189"/>
    </source>
</evidence>
<dbReference type="AlphaFoldDB" id="A0A438JB35"/>
<reference evidence="15 16" key="1">
    <citation type="journal article" date="2018" name="PLoS Genet.">
        <title>Population sequencing reveals clonal diversity and ancestral inbreeding in the grapevine cultivar Chardonnay.</title>
        <authorList>
            <person name="Roach M.J."/>
            <person name="Johnson D.L."/>
            <person name="Bohlmann J."/>
            <person name="van Vuuren H.J."/>
            <person name="Jones S.J."/>
            <person name="Pretorius I.S."/>
            <person name="Schmidt S.A."/>
            <person name="Borneman A.R."/>
        </authorList>
    </citation>
    <scope>NUCLEOTIDE SEQUENCE [LARGE SCALE GENOMIC DNA]</scope>
    <source>
        <strain evidence="16">cv. Chardonnay</strain>
        <tissue evidence="15">Leaf</tissue>
    </source>
</reference>
<comment type="catalytic activity">
    <reaction evidence="1 13">
        <text>2 a phenolic donor + H2O2 = 2 a phenolic radical donor + 2 H2O</text>
        <dbReference type="Rhea" id="RHEA:56136"/>
        <dbReference type="ChEBI" id="CHEBI:15377"/>
        <dbReference type="ChEBI" id="CHEBI:16240"/>
        <dbReference type="ChEBI" id="CHEBI:139520"/>
        <dbReference type="ChEBI" id="CHEBI:139521"/>
        <dbReference type="EC" id="1.11.1.7"/>
    </reaction>
</comment>
<evidence type="ECO:0000259" key="14">
    <source>
        <dbReference type="PROSITE" id="PS50873"/>
    </source>
</evidence>
<evidence type="ECO:0000313" key="16">
    <source>
        <dbReference type="Proteomes" id="UP000288805"/>
    </source>
</evidence>
<dbReference type="GO" id="GO:0006979">
    <property type="term" value="P:response to oxidative stress"/>
    <property type="evidence" value="ECO:0007669"/>
    <property type="project" value="UniProtKB-UniRule"/>
</dbReference>
<dbReference type="PROSITE" id="PS50873">
    <property type="entry name" value="PEROXIDASE_4"/>
    <property type="match status" value="1"/>
</dbReference>
<dbReference type="GO" id="GO:0046872">
    <property type="term" value="F:metal ion binding"/>
    <property type="evidence" value="ECO:0007669"/>
    <property type="project" value="UniProtKB-UniRule"/>
</dbReference>
<keyword evidence="4 13" id="KW-0349">Heme</keyword>
<dbReference type="PRINTS" id="PR00458">
    <property type="entry name" value="PEROXIDASE"/>
</dbReference>
<evidence type="ECO:0000256" key="8">
    <source>
        <dbReference type="PIRSR" id="PIRSR600823-1"/>
    </source>
</evidence>
<evidence type="ECO:0000256" key="5">
    <source>
        <dbReference type="ARBA" id="ARBA00022723"/>
    </source>
</evidence>
<keyword evidence="10 13" id="KW-0106">Calcium</keyword>
<feature type="binding site" evidence="10">
    <location>
        <position position="274"/>
    </location>
    <ligand>
        <name>Ca(2+)</name>
        <dbReference type="ChEBI" id="CHEBI:29108"/>
        <label>2</label>
    </ligand>
</feature>
<comment type="subcellular location">
    <subcellularLocation>
        <location evidence="13">Secreted</location>
    </subcellularLocation>
</comment>
<keyword evidence="7 13" id="KW-0408">Iron</keyword>
<comment type="function">
    <text evidence="13">Removal of H(2)O(2), oxidation of toxic reductants, biosynthesis and degradation of lignin, suberization, auxin catabolism, response to environmental stresses such as wounding, pathogen attack and oxidative stress.</text>
</comment>
<comment type="cofactor">
    <cofactor evidence="10 13">
        <name>Ca(2+)</name>
        <dbReference type="ChEBI" id="CHEBI:29108"/>
    </cofactor>
    <text evidence="10 13">Binds 2 calcium ions per subunit.</text>
</comment>
<accession>A0A438JB35</accession>
<comment type="caution">
    <text evidence="15">The sequence shown here is derived from an EMBL/GenBank/DDBJ whole genome shotgun (WGS) entry which is preliminary data.</text>
</comment>
<feature type="active site" description="Proton acceptor" evidence="8">
    <location>
        <position position="88"/>
    </location>
</feature>
<dbReference type="GO" id="GO:0005576">
    <property type="term" value="C:extracellular region"/>
    <property type="evidence" value="ECO:0007669"/>
    <property type="project" value="UniProtKB-SubCell"/>
</dbReference>
<feature type="binding site" evidence="10">
    <location>
        <position position="89"/>
    </location>
    <ligand>
        <name>Ca(2+)</name>
        <dbReference type="ChEBI" id="CHEBI:29108"/>
        <label>1</label>
    </ligand>
</feature>
<name>A0A438JB35_VITVI</name>
<comment type="cofactor">
    <cofactor evidence="13">
        <name>heme b</name>
        <dbReference type="ChEBI" id="CHEBI:60344"/>
    </cofactor>
    <text evidence="13">Binds 1 heme b (iron(II)-protoporphyrin IX) group per subunit.</text>
</comment>
<evidence type="ECO:0000256" key="12">
    <source>
        <dbReference type="PIRSR" id="PIRSR600823-5"/>
    </source>
</evidence>
<dbReference type="InterPro" id="IPR010255">
    <property type="entry name" value="Haem_peroxidase_sf"/>
</dbReference>
<keyword evidence="13" id="KW-0732">Signal</keyword>
<evidence type="ECO:0000313" key="15">
    <source>
        <dbReference type="EMBL" id="RVX06174.1"/>
    </source>
</evidence>
<evidence type="ECO:0000256" key="3">
    <source>
        <dbReference type="ARBA" id="ARBA00022559"/>
    </source>
</evidence>
<keyword evidence="6 13" id="KW-0560">Oxidoreductase</keyword>
<evidence type="ECO:0000256" key="11">
    <source>
        <dbReference type="PIRSR" id="PIRSR600823-4"/>
    </source>
</evidence>
<feature type="binding site" evidence="10">
    <location>
        <position position="94"/>
    </location>
    <ligand>
        <name>Ca(2+)</name>
        <dbReference type="ChEBI" id="CHEBI:29108"/>
        <label>1</label>
    </ligand>
</feature>
<feature type="domain" description="Plant heme peroxidase family profile" evidence="14">
    <location>
        <begin position="47"/>
        <end position="341"/>
    </location>
</feature>
<dbReference type="Gene3D" id="1.10.520.10">
    <property type="match status" value="1"/>
</dbReference>
<feature type="chain" id="PRO_5018822284" description="Peroxidase" evidence="13">
    <location>
        <begin position="28"/>
        <end position="377"/>
    </location>
</feature>
<organism evidence="15 16">
    <name type="scientific">Vitis vinifera</name>
    <name type="common">Grape</name>
    <dbReference type="NCBI Taxonomy" id="29760"/>
    <lineage>
        <taxon>Eukaryota</taxon>
        <taxon>Viridiplantae</taxon>
        <taxon>Streptophyta</taxon>
        <taxon>Embryophyta</taxon>
        <taxon>Tracheophyta</taxon>
        <taxon>Spermatophyta</taxon>
        <taxon>Magnoliopsida</taxon>
        <taxon>eudicotyledons</taxon>
        <taxon>Gunneridae</taxon>
        <taxon>Pentapetalae</taxon>
        <taxon>rosids</taxon>
        <taxon>Vitales</taxon>
        <taxon>Vitaceae</taxon>
        <taxon>Viteae</taxon>
        <taxon>Vitis</taxon>
    </lineage>
</organism>
<dbReference type="EC" id="1.11.1.7" evidence="2 13"/>
<sequence length="377" mass="41812">MQSSTFRLAFLVVLISVLLSLRDPSKGEPQNHAIHGISPPKLDHQPSLEYDFYRNSCPKAESIVRSSMAQIFAAHSDTPPALLRLLFHDCFIQGCDASILLDDSNESTNRSAEKLAIPNQTLKGFDKVEKIKEELEKSLSWGFNDFEGFRAFLFILAGGPFYPVFTGRRDSNQSYFQEAMDDIPKPDGNITQTLGLFTLRGFNERETVSLLGQPDPSIASDFLDEMRRNCQDSGNSSNGTASPPMVSRAMSELTLGMTYYQGLSSSVSSGSAFDTHYYQSLLQGRGLLFSDQQLMAEEKTERLVRAYASDDGSTFQIDFARSMMKMSSLSVLTGSQEQTDISSFALVSAHLRHLALMLHMKTVDTADRNPIKCNLGS</sequence>
<evidence type="ECO:0000256" key="7">
    <source>
        <dbReference type="ARBA" id="ARBA00023004"/>
    </source>
</evidence>
<keyword evidence="5 10" id="KW-0479">Metal-binding</keyword>
<evidence type="ECO:0000256" key="13">
    <source>
        <dbReference type="RuleBase" id="RU362060"/>
    </source>
</evidence>
<dbReference type="GO" id="GO:0042744">
    <property type="term" value="P:hydrogen peroxide catabolic process"/>
    <property type="evidence" value="ECO:0007669"/>
    <property type="project" value="UniProtKB-KW"/>
</dbReference>
<feature type="binding site" evidence="9">
    <location>
        <position position="184"/>
    </location>
    <ligand>
        <name>substrate</name>
    </ligand>
</feature>
<dbReference type="InterPro" id="IPR002016">
    <property type="entry name" value="Haem_peroxidase"/>
</dbReference>
<dbReference type="EMBL" id="QGNW01000052">
    <property type="protein sequence ID" value="RVX06174.1"/>
    <property type="molecule type" value="Genomic_DNA"/>
</dbReference>
<dbReference type="Gene3D" id="1.10.420.10">
    <property type="entry name" value="Peroxidase, domain 2"/>
    <property type="match status" value="1"/>
</dbReference>
<comment type="similarity">
    <text evidence="13">Belongs to the peroxidase family. Classical plant (class III) peroxidase subfamily.</text>
</comment>
<dbReference type="GO" id="GO:0140825">
    <property type="term" value="F:lactoperoxidase activity"/>
    <property type="evidence" value="ECO:0007669"/>
    <property type="project" value="UniProtKB-EC"/>
</dbReference>
<dbReference type="Proteomes" id="UP000288805">
    <property type="component" value="Unassembled WGS sequence"/>
</dbReference>
<feature type="site" description="Transition state stabilizer" evidence="11">
    <location>
        <position position="84"/>
    </location>
</feature>
<dbReference type="GO" id="GO:0020037">
    <property type="term" value="F:heme binding"/>
    <property type="evidence" value="ECO:0007669"/>
    <property type="project" value="UniProtKB-UniRule"/>
</dbReference>
<proteinExistence type="inferred from homology"/>
<feature type="signal peptide" evidence="13">
    <location>
        <begin position="1"/>
        <end position="27"/>
    </location>
</feature>
<evidence type="ECO:0000256" key="6">
    <source>
        <dbReference type="ARBA" id="ARBA00023002"/>
    </source>
</evidence>
<keyword evidence="12" id="KW-1015">Disulfide bond</keyword>
<dbReference type="PRINTS" id="PR00461">
    <property type="entry name" value="PLPEROXIDASE"/>
</dbReference>
<dbReference type="SUPFAM" id="SSF48113">
    <property type="entry name" value="Heme-dependent peroxidases"/>
    <property type="match status" value="1"/>
</dbReference>
<keyword evidence="13" id="KW-0964">Secreted</keyword>
<keyword evidence="13" id="KW-0376">Hydrogen peroxide</keyword>
<feature type="disulfide bond" evidence="12">
    <location>
        <begin position="90"/>
        <end position="95"/>
    </location>
</feature>
<keyword evidence="3 13" id="KW-0575">Peroxidase</keyword>
<evidence type="ECO:0000256" key="9">
    <source>
        <dbReference type="PIRSR" id="PIRSR600823-2"/>
    </source>
</evidence>